<name>A0A4R0JG31_9ACTN</name>
<dbReference type="AlphaFoldDB" id="A0A4R0JG31"/>
<dbReference type="RefSeq" id="WP_131284752.1">
    <property type="nucleotide sequence ID" value="NZ_SJKA01000001.1"/>
</dbReference>
<proteinExistence type="predicted"/>
<accession>A0A4R0JG31</accession>
<organism evidence="1 2">
    <name type="scientific">Kribbella sindirgiensis</name>
    <dbReference type="NCBI Taxonomy" id="1124744"/>
    <lineage>
        <taxon>Bacteria</taxon>
        <taxon>Bacillati</taxon>
        <taxon>Actinomycetota</taxon>
        <taxon>Actinomycetes</taxon>
        <taxon>Propionibacteriales</taxon>
        <taxon>Kribbellaceae</taxon>
        <taxon>Kribbella</taxon>
    </lineage>
</organism>
<protein>
    <submittedName>
        <fullName evidence="1">Uncharacterized protein</fullName>
    </submittedName>
</protein>
<evidence type="ECO:0000313" key="1">
    <source>
        <dbReference type="EMBL" id="TCC43616.1"/>
    </source>
</evidence>
<dbReference type="OrthoDB" id="3818889at2"/>
<dbReference type="EMBL" id="SJKA01000001">
    <property type="protein sequence ID" value="TCC43616.1"/>
    <property type="molecule type" value="Genomic_DNA"/>
</dbReference>
<comment type="caution">
    <text evidence="1">The sequence shown here is derived from an EMBL/GenBank/DDBJ whole genome shotgun (WGS) entry which is preliminary data.</text>
</comment>
<reference evidence="1 2" key="1">
    <citation type="submission" date="2019-02" db="EMBL/GenBank/DDBJ databases">
        <title>Kribbella capetownensis sp. nov. and Kribbella speibonae sp. nov., isolated from soil.</title>
        <authorList>
            <person name="Curtis S.M."/>
            <person name="Norton I."/>
            <person name="Everest G.J."/>
            <person name="Meyers P.R."/>
        </authorList>
    </citation>
    <scope>NUCLEOTIDE SEQUENCE [LARGE SCALE GENOMIC DNA]</scope>
    <source>
        <strain evidence="1 2">DSM 27082</strain>
    </source>
</reference>
<evidence type="ECO:0000313" key="2">
    <source>
        <dbReference type="Proteomes" id="UP000292695"/>
    </source>
</evidence>
<gene>
    <name evidence="1" type="ORF">E0H50_03995</name>
</gene>
<dbReference type="Proteomes" id="UP000292695">
    <property type="component" value="Unassembled WGS sequence"/>
</dbReference>
<sequence length="366" mass="39795">MTEFGITEVNDYLADAGWSRTERTWHGAAIWSNGADEVLVPPRDGMGDSAARLRELLDALEHVENRSADEIAREIAYPLVDAAIYQAPASSGPEGFVPLPSGLNALQGIQEMLRTAASDVLAAPRFERGTTHAVSELLGGVQLGTVTAQQIAWAFLVPIQVEADATPVGRQVLLHVFQSAIAVRQALTRPDRNPGTAVGPEFCTALSTLAGEQLTMPFQLGFRWGRGVPSEVPDQVVEFPPGAGEVIQDISRRLQLATARPVAAKASEEPGPAVITGLVEALHDSETGDDRRRVRVRGRLAIGDRRPVTRPVWIRLPDQETYEIALSAHRTHTRLAINGLWTSREKNVRMIADPDGVRIVDEQDLQ</sequence>
<keyword evidence="2" id="KW-1185">Reference proteome</keyword>